<reference evidence="5 6" key="1">
    <citation type="submission" date="2016-02" db="EMBL/GenBank/DDBJ databases">
        <title>Draft genome sequence of Polaribacter atrinae KACC17473.</title>
        <authorList>
            <person name="Shin S.-K."/>
            <person name="Yi H."/>
        </authorList>
    </citation>
    <scope>NUCLEOTIDE SEQUENCE [LARGE SCALE GENOMIC DNA]</scope>
    <source>
        <strain evidence="5 6">KACC 17473</strain>
    </source>
</reference>
<dbReference type="STRING" id="1333662.LPB303_04595"/>
<dbReference type="InterPro" id="IPR026444">
    <property type="entry name" value="Secre_tail"/>
</dbReference>
<dbReference type="Gene3D" id="3.60.21.10">
    <property type="match status" value="1"/>
</dbReference>
<dbReference type="PANTHER" id="PTHR22953">
    <property type="entry name" value="ACID PHOSPHATASE RELATED"/>
    <property type="match status" value="1"/>
</dbReference>
<evidence type="ECO:0008006" key="7">
    <source>
        <dbReference type="Google" id="ProtNLM"/>
    </source>
</evidence>
<evidence type="ECO:0000259" key="4">
    <source>
        <dbReference type="Pfam" id="PF18962"/>
    </source>
</evidence>
<dbReference type="SUPFAM" id="SSF49363">
    <property type="entry name" value="Purple acid phosphatase, N-terminal domain"/>
    <property type="match status" value="1"/>
</dbReference>
<dbReference type="NCBIfam" id="TIGR04183">
    <property type="entry name" value="Por_Secre_tail"/>
    <property type="match status" value="1"/>
</dbReference>
<dbReference type="InterPro" id="IPR008963">
    <property type="entry name" value="Purple_acid_Pase-like_N"/>
</dbReference>
<dbReference type="InterPro" id="IPR004843">
    <property type="entry name" value="Calcineurin-like_PHP"/>
</dbReference>
<feature type="domain" description="Secretion system C-terminal sorting" evidence="4">
    <location>
        <begin position="460"/>
        <end position="520"/>
    </location>
</feature>
<evidence type="ECO:0000313" key="6">
    <source>
        <dbReference type="Proteomes" id="UP000076923"/>
    </source>
</evidence>
<evidence type="ECO:0000259" key="2">
    <source>
        <dbReference type="Pfam" id="PF00149"/>
    </source>
</evidence>
<dbReference type="Pfam" id="PF18962">
    <property type="entry name" value="Por_Secre_tail"/>
    <property type="match status" value="1"/>
</dbReference>
<dbReference type="SUPFAM" id="SSF56300">
    <property type="entry name" value="Metallo-dependent phosphatases"/>
    <property type="match status" value="1"/>
</dbReference>
<sequence>MLITVSLFSQTSTSTIVKRGPYLQSGTSTSVIVKWRTNIATASVVNYGTKLDSLFKNQTNKKQTTEHEVLLSGLLPNTKYYFNIGNQKEVLSESISGDMYVVTAPKVGTDQFVRAWILGDPGTDNKSQRNVRDAYYKYVDSDSINPGKTDMMLLLGDNAYSSGTDEEYKLAFFDVYDEMLKKSVAWSCLGNHDGYTADSDTQSGPYYDIFTFPKKAEAGGIASGTEAYYSFNYANIHFIILDSHHSSRAVGDAMYNWALSDIQNTKQDWIVTLFHHPAYSKGSHDSDVEDRLIEMRENFMPMLEANGIDLVLNGHSHSYERSYFLNGHHGFSNTFNANQTTKGGNIVSENGNGDGKINGNGAYKKTNIDTKGAVYITTGSSGQISGGELNHKAMYISLNKLGSCVMEIDDDGKGGQNLTVKFLRDNNEIDDYFTINKSNITVKPEIEKEVTKSEKSFIAPINGLLTININPTEKLKSVKFYNTIGQLIKESKHNKIDVKKMELGTYVLEITTDKKTFYKSVLLK</sequence>
<name>A0A176TDE7_9FLAO</name>
<dbReference type="Gene3D" id="2.60.40.380">
    <property type="entry name" value="Purple acid phosphatase-like, N-terminal"/>
    <property type="match status" value="1"/>
</dbReference>
<gene>
    <name evidence="5" type="ORF">LPB303_04595</name>
</gene>
<protein>
    <recommendedName>
        <fullName evidence="7">Metallophosphoesterase</fullName>
    </recommendedName>
</protein>
<keyword evidence="6" id="KW-1185">Reference proteome</keyword>
<dbReference type="InterPro" id="IPR039331">
    <property type="entry name" value="PAPs-like"/>
</dbReference>
<dbReference type="AlphaFoldDB" id="A0A176TDE7"/>
<feature type="domain" description="Calcineurin-like phosphoesterase" evidence="2">
    <location>
        <begin position="114"/>
        <end position="319"/>
    </location>
</feature>
<dbReference type="EMBL" id="LVWE01000009">
    <property type="protein sequence ID" value="OAD45948.1"/>
    <property type="molecule type" value="Genomic_DNA"/>
</dbReference>
<proteinExistence type="predicted"/>
<dbReference type="Pfam" id="PF16656">
    <property type="entry name" value="Pur_ac_phosph_N"/>
    <property type="match status" value="1"/>
</dbReference>
<dbReference type="GO" id="GO:0046872">
    <property type="term" value="F:metal ion binding"/>
    <property type="evidence" value="ECO:0007669"/>
    <property type="project" value="InterPro"/>
</dbReference>
<dbReference type="InterPro" id="IPR029052">
    <property type="entry name" value="Metallo-depent_PP-like"/>
</dbReference>
<comment type="caution">
    <text evidence="5">The sequence shown here is derived from an EMBL/GenBank/DDBJ whole genome shotgun (WGS) entry which is preliminary data.</text>
</comment>
<dbReference type="InterPro" id="IPR015914">
    <property type="entry name" value="PAPs_N"/>
</dbReference>
<dbReference type="GO" id="GO:0003993">
    <property type="term" value="F:acid phosphatase activity"/>
    <property type="evidence" value="ECO:0007669"/>
    <property type="project" value="InterPro"/>
</dbReference>
<evidence type="ECO:0000313" key="5">
    <source>
        <dbReference type="EMBL" id="OAD45948.1"/>
    </source>
</evidence>
<organism evidence="5 6">
    <name type="scientific">Polaribacter atrinae</name>
    <dbReference type="NCBI Taxonomy" id="1333662"/>
    <lineage>
        <taxon>Bacteria</taxon>
        <taxon>Pseudomonadati</taxon>
        <taxon>Bacteroidota</taxon>
        <taxon>Flavobacteriia</taxon>
        <taxon>Flavobacteriales</taxon>
        <taxon>Flavobacteriaceae</taxon>
    </lineage>
</organism>
<evidence type="ECO:0000256" key="1">
    <source>
        <dbReference type="ARBA" id="ARBA00022729"/>
    </source>
</evidence>
<dbReference type="PANTHER" id="PTHR22953:SF153">
    <property type="entry name" value="PURPLE ACID PHOSPHATASE"/>
    <property type="match status" value="1"/>
</dbReference>
<dbReference type="Proteomes" id="UP000076923">
    <property type="component" value="Unassembled WGS sequence"/>
</dbReference>
<dbReference type="Pfam" id="PF00149">
    <property type="entry name" value="Metallophos"/>
    <property type="match status" value="1"/>
</dbReference>
<feature type="domain" description="Purple acid phosphatase N-terminal" evidence="3">
    <location>
        <begin position="24"/>
        <end position="93"/>
    </location>
</feature>
<evidence type="ECO:0000259" key="3">
    <source>
        <dbReference type="Pfam" id="PF16656"/>
    </source>
</evidence>
<accession>A0A176TDE7</accession>
<keyword evidence="1" id="KW-0732">Signal</keyword>